<evidence type="ECO:0000313" key="3">
    <source>
        <dbReference type="Proteomes" id="UP000292362"/>
    </source>
</evidence>
<name>A0A4Q9LDT7_9MICR</name>
<feature type="compositionally biased region" description="Low complexity" evidence="1">
    <location>
        <begin position="248"/>
        <end position="311"/>
    </location>
</feature>
<organism evidence="2 3">
    <name type="scientific">Hamiltosporidium tvaerminnensis</name>
    <dbReference type="NCBI Taxonomy" id="1176355"/>
    <lineage>
        <taxon>Eukaryota</taxon>
        <taxon>Fungi</taxon>
        <taxon>Fungi incertae sedis</taxon>
        <taxon>Microsporidia</taxon>
        <taxon>Dubosqiidae</taxon>
        <taxon>Hamiltosporidium</taxon>
    </lineage>
</organism>
<sequence>MQFTSLLFFFSLDKCSRRLIVDRKKVEHVLNDFVSMIHIERKYLNLSPRNTNSHKVCIANKYISDLDEINDSKKISKEFYEATNLTFDEKFSKDSKISSKEYFCNFQSLIENDCLDIKSFMTNRPQIFKVFGGTNPNTLEWPHIAHTEQLKSFKRPPPPKKKHLKQQPSAQQTAGQETAEQPIAEQLSQGKPPIPPKPEHLKKKPSAQQTAGQETAERPIAEKLSQGKPPIPPKPKFEKKTLATPGEPINTPITTPGQPITTPDQPITTLDQPITTPDQPITTPDQPITTPDQPITTPDQPITTPDQPITT</sequence>
<feature type="compositionally biased region" description="Low complexity" evidence="1">
    <location>
        <begin position="166"/>
        <end position="181"/>
    </location>
</feature>
<feature type="compositionally biased region" description="Basic residues" evidence="1">
    <location>
        <begin position="152"/>
        <end position="165"/>
    </location>
</feature>
<feature type="region of interest" description="Disordered" evidence="1">
    <location>
        <begin position="151"/>
        <end position="311"/>
    </location>
</feature>
<evidence type="ECO:0000256" key="1">
    <source>
        <dbReference type="SAM" id="MobiDB-lite"/>
    </source>
</evidence>
<gene>
    <name evidence="2" type="ORF">CWI37_0068p0010</name>
</gene>
<dbReference type="Proteomes" id="UP000292362">
    <property type="component" value="Unassembled WGS sequence"/>
</dbReference>
<proteinExistence type="predicted"/>
<dbReference type="EMBL" id="PITJ01000068">
    <property type="protein sequence ID" value="TBU04950.1"/>
    <property type="molecule type" value="Genomic_DNA"/>
</dbReference>
<dbReference type="AlphaFoldDB" id="A0A4Q9LDT7"/>
<reference evidence="2 3" key="1">
    <citation type="submission" date="2017-12" db="EMBL/GenBank/DDBJ databases">
        <authorList>
            <person name="Pombert J.-F."/>
            <person name="Haag K.L."/>
            <person name="Ebert D."/>
        </authorList>
    </citation>
    <scope>NUCLEOTIDE SEQUENCE [LARGE SCALE GENOMIC DNA]</scope>
    <source>
        <strain evidence="2">FI-OER-3-3</strain>
    </source>
</reference>
<accession>A0A4Q9LDT7</accession>
<comment type="caution">
    <text evidence="2">The sequence shown here is derived from an EMBL/GenBank/DDBJ whole genome shotgun (WGS) entry which is preliminary data.</text>
</comment>
<dbReference type="VEuPathDB" id="MicrosporidiaDB:CWI37_0068p0010"/>
<feature type="non-terminal residue" evidence="2">
    <location>
        <position position="311"/>
    </location>
</feature>
<evidence type="ECO:0000313" key="2">
    <source>
        <dbReference type="EMBL" id="TBU04950.1"/>
    </source>
</evidence>
<protein>
    <submittedName>
        <fullName evidence="2">Uncharacterized protein</fullName>
    </submittedName>
</protein>